<dbReference type="EMBL" id="RYDJ01000019">
    <property type="protein sequence ID" value="RTZ02316.1"/>
    <property type="molecule type" value="Genomic_DNA"/>
</dbReference>
<reference evidence="1 2" key="1">
    <citation type="submission" date="2018-12" db="EMBL/GenBank/DDBJ databases">
        <title>Flavobacterium sp. nov., isolated from glacier ice.</title>
        <authorList>
            <person name="Liu Q."/>
            <person name="Xin Y.-H."/>
        </authorList>
    </citation>
    <scope>NUCLEOTIDE SEQUENCE [LARGE SCALE GENOMIC DNA]</scope>
    <source>
        <strain evidence="1 2">RB1N8</strain>
    </source>
</reference>
<keyword evidence="2" id="KW-1185">Reference proteome</keyword>
<dbReference type="RefSeq" id="WP_126458813.1">
    <property type="nucleotide sequence ID" value="NZ_RYDJ01000019.1"/>
</dbReference>
<evidence type="ECO:0000313" key="1">
    <source>
        <dbReference type="EMBL" id="RTZ02316.1"/>
    </source>
</evidence>
<gene>
    <name evidence="1" type="ORF">EKL98_13895</name>
</gene>
<organism evidence="1 2">
    <name type="scientific">Flavobacterium bomense</name>
    <dbReference type="NCBI Taxonomy" id="2497483"/>
    <lineage>
        <taxon>Bacteria</taxon>
        <taxon>Pseudomonadati</taxon>
        <taxon>Bacteroidota</taxon>
        <taxon>Flavobacteriia</taxon>
        <taxon>Flavobacteriales</taxon>
        <taxon>Flavobacteriaceae</taxon>
        <taxon>Flavobacterium</taxon>
    </lineage>
</organism>
<sequence>MVLLQSCSSDESTADNVLANTTRGAILRTLKVNQSTFNFFDTTSKWSVNIEEQDSKNGDLLSEVRLYVKHTKNGVTSAEKLVKSYSATAFPKGSNNLPTGEVSATLAETLAKLGLTTGGYTTSDKFTMRLELVLTDGRTFTNTNSSSTVVGGVYFSSGFVYSVQFFCPLASAAAFNGNYKVTADAWADYAVGDIVPVQYVSTDGLYTFRIRNTNNPYLNNPSTSYMIVTINPSNAVATVTANEQFDYTGWMKVTVTGSGSVGSCTGDINLRLNFSGSSQNQTFTLVKI</sequence>
<proteinExistence type="predicted"/>
<dbReference type="AlphaFoldDB" id="A0A3S0PG65"/>
<name>A0A3S0PG65_9FLAO</name>
<protein>
    <submittedName>
        <fullName evidence="1">Uncharacterized protein</fullName>
    </submittedName>
</protein>
<dbReference type="Proteomes" id="UP000280825">
    <property type="component" value="Unassembled WGS sequence"/>
</dbReference>
<evidence type="ECO:0000313" key="2">
    <source>
        <dbReference type="Proteomes" id="UP000280825"/>
    </source>
</evidence>
<accession>A0A3S0PG65</accession>
<comment type="caution">
    <text evidence="1">The sequence shown here is derived from an EMBL/GenBank/DDBJ whole genome shotgun (WGS) entry which is preliminary data.</text>
</comment>